<gene>
    <name evidence="8" type="primary">panC</name>
    <name evidence="9" type="ORF">IW252_001586</name>
</gene>
<keyword evidence="5 8" id="KW-0547">Nucleotide-binding</keyword>
<accession>A0A931D9H6</accession>
<evidence type="ECO:0000256" key="1">
    <source>
        <dbReference type="ARBA" id="ARBA00004990"/>
    </source>
</evidence>
<proteinExistence type="inferred from homology"/>
<keyword evidence="4 8" id="KW-0566">Pantothenate biosynthesis</keyword>
<dbReference type="Gene3D" id="3.40.50.620">
    <property type="entry name" value="HUPs"/>
    <property type="match status" value="1"/>
</dbReference>
<dbReference type="PANTHER" id="PTHR21299">
    <property type="entry name" value="CYTIDYLATE KINASE/PANTOATE-BETA-ALANINE LIGASE"/>
    <property type="match status" value="1"/>
</dbReference>
<comment type="function">
    <text evidence="8">Catalyzes the condensation of pantoate with beta-alanine in an ATP-dependent reaction via a pantoyl-adenylate intermediate.</text>
</comment>
<feature type="binding site" evidence="8">
    <location>
        <begin position="211"/>
        <end position="214"/>
    </location>
    <ligand>
        <name>ATP</name>
        <dbReference type="ChEBI" id="CHEBI:30616"/>
    </ligand>
</feature>
<keyword evidence="8" id="KW-0963">Cytoplasm</keyword>
<dbReference type="PANTHER" id="PTHR21299:SF1">
    <property type="entry name" value="PANTOATE--BETA-ALANINE LIGASE"/>
    <property type="match status" value="1"/>
</dbReference>
<feature type="binding site" evidence="8">
    <location>
        <position position="180"/>
    </location>
    <ligand>
        <name>(R)-pantoate</name>
        <dbReference type="ChEBI" id="CHEBI:15980"/>
    </ligand>
</feature>
<dbReference type="CDD" id="cd00560">
    <property type="entry name" value="PanC"/>
    <property type="match status" value="1"/>
</dbReference>
<feature type="binding site" evidence="8">
    <location>
        <begin position="47"/>
        <end position="54"/>
    </location>
    <ligand>
        <name>ATP</name>
        <dbReference type="ChEBI" id="CHEBI:30616"/>
    </ligand>
</feature>
<keyword evidence="6 8" id="KW-0067">ATP-binding</keyword>
<dbReference type="EMBL" id="JADOTZ010000001">
    <property type="protein sequence ID" value="MBG6084819.1"/>
    <property type="molecule type" value="Genomic_DNA"/>
</dbReference>
<dbReference type="EC" id="6.3.2.1" evidence="8"/>
<feature type="binding site" evidence="8">
    <location>
        <begin position="174"/>
        <end position="177"/>
    </location>
    <ligand>
        <name>ATP</name>
        <dbReference type="ChEBI" id="CHEBI:30616"/>
    </ligand>
</feature>
<feature type="binding site" evidence="8">
    <location>
        <position position="78"/>
    </location>
    <ligand>
        <name>(R)-pantoate</name>
        <dbReference type="ChEBI" id="CHEBI:15980"/>
    </ligand>
</feature>
<evidence type="ECO:0000256" key="8">
    <source>
        <dbReference type="HAMAP-Rule" id="MF_00158"/>
    </source>
</evidence>
<evidence type="ECO:0000256" key="5">
    <source>
        <dbReference type="ARBA" id="ARBA00022741"/>
    </source>
</evidence>
<dbReference type="InterPro" id="IPR042176">
    <property type="entry name" value="Pantoate_ligase_C"/>
</dbReference>
<organism evidence="9 10">
    <name type="scientific">Zhihengliuella flava</name>
    <dbReference type="NCBI Taxonomy" id="1285193"/>
    <lineage>
        <taxon>Bacteria</taxon>
        <taxon>Bacillati</taxon>
        <taxon>Actinomycetota</taxon>
        <taxon>Actinomycetes</taxon>
        <taxon>Micrococcales</taxon>
        <taxon>Micrococcaceae</taxon>
        <taxon>Zhihengliuella</taxon>
    </lineage>
</organism>
<dbReference type="GO" id="GO:0004592">
    <property type="term" value="F:pantoate-beta-alanine ligase activity"/>
    <property type="evidence" value="ECO:0007669"/>
    <property type="project" value="UniProtKB-UniRule"/>
</dbReference>
<sequence>MNEMNTPIRTHPRVVTTVAELQVAARALLEAAAGDDGTASLGLVPTMGALHEGHGRLIAQARAENDVVVVSDFVNPLQFNDPADYERYPRVLDDDVALAGQHGADLVFAPAESEVYPDGPPRVLLSAGTLGEKFEGAARPGHFDGMLTVVAKLLHYGQPDASTRASTRYRAYFGQKDAQQLAIVRRLVRDLGYPVEIRAVPIVRSARGLALSSRNQFLSEEQAEAALVLSRALFLMQERAAAREPLRPDDAVALVRSAPGVDLDYFEVVDPATLEPMAQNCAESPFVGDALVLVAATVGSVRLIDNLPITAGSV</sequence>
<dbReference type="Pfam" id="PF02569">
    <property type="entry name" value="Pantoate_ligase"/>
    <property type="match status" value="1"/>
</dbReference>
<evidence type="ECO:0000256" key="6">
    <source>
        <dbReference type="ARBA" id="ARBA00022840"/>
    </source>
</evidence>
<comment type="subunit">
    <text evidence="8">Homodimer.</text>
</comment>
<evidence type="ECO:0000256" key="3">
    <source>
        <dbReference type="ARBA" id="ARBA00022598"/>
    </source>
</evidence>
<dbReference type="GO" id="GO:0005524">
    <property type="term" value="F:ATP binding"/>
    <property type="evidence" value="ECO:0007669"/>
    <property type="project" value="UniProtKB-KW"/>
</dbReference>
<feature type="binding site" evidence="8">
    <location>
        <position position="203"/>
    </location>
    <ligand>
        <name>ATP</name>
        <dbReference type="ChEBI" id="CHEBI:30616"/>
    </ligand>
</feature>
<dbReference type="InterPro" id="IPR014729">
    <property type="entry name" value="Rossmann-like_a/b/a_fold"/>
</dbReference>
<dbReference type="HAMAP" id="MF_00158">
    <property type="entry name" value="PanC"/>
    <property type="match status" value="1"/>
</dbReference>
<dbReference type="GO" id="GO:0005829">
    <property type="term" value="C:cytosol"/>
    <property type="evidence" value="ECO:0007669"/>
    <property type="project" value="TreeGrafter"/>
</dbReference>
<comment type="subcellular location">
    <subcellularLocation>
        <location evidence="8">Cytoplasm</location>
    </subcellularLocation>
</comment>
<comment type="miscellaneous">
    <text evidence="8">The reaction proceeds by a bi uni uni bi ping pong mechanism.</text>
</comment>
<feature type="active site" description="Proton donor" evidence="8">
    <location>
        <position position="54"/>
    </location>
</feature>
<evidence type="ECO:0000313" key="10">
    <source>
        <dbReference type="Proteomes" id="UP000625033"/>
    </source>
</evidence>
<evidence type="ECO:0000313" key="9">
    <source>
        <dbReference type="EMBL" id="MBG6084819.1"/>
    </source>
</evidence>
<dbReference type="GO" id="GO:0015940">
    <property type="term" value="P:pantothenate biosynthetic process"/>
    <property type="evidence" value="ECO:0007669"/>
    <property type="project" value="UniProtKB-UniRule"/>
</dbReference>
<dbReference type="Proteomes" id="UP000625033">
    <property type="component" value="Unassembled WGS sequence"/>
</dbReference>
<comment type="caution">
    <text evidence="9">The sequence shown here is derived from an EMBL/GenBank/DDBJ whole genome shotgun (WGS) entry which is preliminary data.</text>
</comment>
<evidence type="ECO:0000256" key="4">
    <source>
        <dbReference type="ARBA" id="ARBA00022655"/>
    </source>
</evidence>
<dbReference type="InterPro" id="IPR003721">
    <property type="entry name" value="Pantoate_ligase"/>
</dbReference>
<keyword evidence="3 8" id="KW-0436">Ligase</keyword>
<dbReference type="SUPFAM" id="SSF52374">
    <property type="entry name" value="Nucleotidylyl transferase"/>
    <property type="match status" value="1"/>
</dbReference>
<dbReference type="AlphaFoldDB" id="A0A931D9H6"/>
<evidence type="ECO:0000256" key="2">
    <source>
        <dbReference type="ARBA" id="ARBA00009256"/>
    </source>
</evidence>
<dbReference type="NCBIfam" id="TIGR00018">
    <property type="entry name" value="panC"/>
    <property type="match status" value="1"/>
</dbReference>
<comment type="similarity">
    <text evidence="2 8">Belongs to the pantothenate synthetase family.</text>
</comment>
<evidence type="ECO:0000256" key="7">
    <source>
        <dbReference type="ARBA" id="ARBA00048258"/>
    </source>
</evidence>
<dbReference type="Gene3D" id="3.30.1300.10">
    <property type="entry name" value="Pantoate-beta-alanine ligase, C-terminal domain"/>
    <property type="match status" value="1"/>
</dbReference>
<comment type="pathway">
    <text evidence="1 8">Cofactor biosynthesis; (R)-pantothenate biosynthesis; (R)-pantothenate from (R)-pantoate and beta-alanine: step 1/1.</text>
</comment>
<protein>
    <recommendedName>
        <fullName evidence="8">Pantothenate synthetase</fullName>
        <shortName evidence="8">PS</shortName>
        <ecNumber evidence="8">6.3.2.1</ecNumber>
    </recommendedName>
    <alternativeName>
        <fullName evidence="8">Pantoate--beta-alanine ligase</fullName>
    </alternativeName>
    <alternativeName>
        <fullName evidence="8">Pantoate-activating enzyme</fullName>
    </alternativeName>
</protein>
<comment type="catalytic activity">
    <reaction evidence="7 8">
        <text>(R)-pantoate + beta-alanine + ATP = (R)-pantothenate + AMP + diphosphate + H(+)</text>
        <dbReference type="Rhea" id="RHEA:10912"/>
        <dbReference type="ChEBI" id="CHEBI:15378"/>
        <dbReference type="ChEBI" id="CHEBI:15980"/>
        <dbReference type="ChEBI" id="CHEBI:29032"/>
        <dbReference type="ChEBI" id="CHEBI:30616"/>
        <dbReference type="ChEBI" id="CHEBI:33019"/>
        <dbReference type="ChEBI" id="CHEBI:57966"/>
        <dbReference type="ChEBI" id="CHEBI:456215"/>
        <dbReference type="EC" id="6.3.2.1"/>
    </reaction>
</comment>
<reference evidence="9" key="1">
    <citation type="submission" date="2020-11" db="EMBL/GenBank/DDBJ databases">
        <title>Sequencing the genomes of 1000 actinobacteria strains.</title>
        <authorList>
            <person name="Klenk H.-P."/>
        </authorList>
    </citation>
    <scope>NUCLEOTIDE SEQUENCE</scope>
    <source>
        <strain evidence="9">DSM 26152</strain>
    </source>
</reference>
<name>A0A931D9H6_9MICC</name>
<keyword evidence="10" id="KW-1185">Reference proteome</keyword>
<feature type="binding site" evidence="8">
    <location>
        <position position="78"/>
    </location>
    <ligand>
        <name>beta-alanine</name>
        <dbReference type="ChEBI" id="CHEBI:57966"/>
    </ligand>
</feature>